<organism evidence="2 3">
    <name type="scientific">Klebsiella phage Pylas</name>
    <dbReference type="NCBI Taxonomy" id="2419682"/>
    <lineage>
        <taxon>Viruses</taxon>
        <taxon>Duplodnaviria</taxon>
        <taxon>Heunggongvirae</taxon>
        <taxon>Uroviricota</taxon>
        <taxon>Caudoviricetes</taxon>
        <taxon>Schitoviridae</taxon>
        <taxon>Humphriesvirinae</taxon>
        <taxon>Pylasvirus</taxon>
        <taxon>Pylasvirus pylas</taxon>
    </lineage>
</organism>
<reference evidence="3" key="1">
    <citation type="submission" date="2018-09" db="EMBL/GenBank/DDBJ databases">
        <title>Complete genome of Klebsiella pneumoniae phage Pylas.</title>
        <authorList>
            <person name="Powell J.E."/>
            <person name="Lessor L."/>
            <person name="O'Leary C.J."/>
            <person name="Liu M."/>
        </authorList>
    </citation>
    <scope>NUCLEOTIDE SEQUENCE [LARGE SCALE GENOMIC DNA]</scope>
</reference>
<feature type="transmembrane region" description="Helical" evidence="1">
    <location>
        <begin position="26"/>
        <end position="47"/>
    </location>
</feature>
<protein>
    <submittedName>
        <fullName evidence="2">Uncharacterized protein</fullName>
    </submittedName>
</protein>
<gene>
    <name evidence="2" type="ORF">Pylas_011</name>
</gene>
<accession>A0A3G3BYH2</accession>
<keyword evidence="1" id="KW-1133">Transmembrane helix</keyword>
<keyword evidence="1" id="KW-0812">Transmembrane</keyword>
<name>A0A3G3BYH2_9CAUD</name>
<dbReference type="EMBL" id="MH899585">
    <property type="protein sequence ID" value="AYP69265.1"/>
    <property type="molecule type" value="Genomic_DNA"/>
</dbReference>
<keyword evidence="1" id="KW-0472">Membrane</keyword>
<dbReference type="Proteomes" id="UP000278488">
    <property type="component" value="Segment"/>
</dbReference>
<evidence type="ECO:0000313" key="3">
    <source>
        <dbReference type="Proteomes" id="UP000278488"/>
    </source>
</evidence>
<sequence>MNIFLLLLFIVLRTFTGLCWFIASAIWFLFCVMIGIICLPHYIGVLVRTLNKPSK</sequence>
<evidence type="ECO:0000313" key="2">
    <source>
        <dbReference type="EMBL" id="AYP69265.1"/>
    </source>
</evidence>
<proteinExistence type="predicted"/>
<evidence type="ECO:0000256" key="1">
    <source>
        <dbReference type="SAM" id="Phobius"/>
    </source>
</evidence>
<keyword evidence="3" id="KW-1185">Reference proteome</keyword>